<name>A0ABU1IMH7_9BACL</name>
<reference evidence="1 2" key="1">
    <citation type="submission" date="2023-07" db="EMBL/GenBank/DDBJ databases">
        <title>Genomic Encyclopedia of Type Strains, Phase IV (KMG-IV): sequencing the most valuable type-strain genomes for metagenomic binning, comparative biology and taxonomic classification.</title>
        <authorList>
            <person name="Goeker M."/>
        </authorList>
    </citation>
    <scope>NUCLEOTIDE SEQUENCE [LARGE SCALE GENOMIC DNA]</scope>
    <source>
        <strain evidence="1 2">DSM 45903</strain>
    </source>
</reference>
<accession>A0ABU1IMH7</accession>
<keyword evidence="2" id="KW-1185">Reference proteome</keyword>
<dbReference type="InterPro" id="IPR012675">
    <property type="entry name" value="Beta-grasp_dom_sf"/>
</dbReference>
<comment type="caution">
    <text evidence="1">The sequence shown here is derived from an EMBL/GenBank/DDBJ whole genome shotgun (WGS) entry which is preliminary data.</text>
</comment>
<gene>
    <name evidence="1" type="ORF">JOE21_001993</name>
</gene>
<dbReference type="InterPro" id="IPR016155">
    <property type="entry name" value="Mopterin_synth/thiamin_S_b"/>
</dbReference>
<dbReference type="RefSeq" id="WP_309865294.1">
    <property type="nucleotide sequence ID" value="NZ_JAVDQG010000004.1"/>
</dbReference>
<evidence type="ECO:0000313" key="1">
    <source>
        <dbReference type="EMBL" id="MDR6225987.1"/>
    </source>
</evidence>
<organism evidence="1 2">
    <name type="scientific">Desmospora profundinema</name>
    <dbReference type="NCBI Taxonomy" id="1571184"/>
    <lineage>
        <taxon>Bacteria</taxon>
        <taxon>Bacillati</taxon>
        <taxon>Bacillota</taxon>
        <taxon>Bacilli</taxon>
        <taxon>Bacillales</taxon>
        <taxon>Thermoactinomycetaceae</taxon>
        <taxon>Desmospora</taxon>
    </lineage>
</organism>
<dbReference type="SUPFAM" id="SSF54285">
    <property type="entry name" value="MoaD/ThiS"/>
    <property type="match status" value="1"/>
</dbReference>
<dbReference type="EMBL" id="JAVDQG010000004">
    <property type="protein sequence ID" value="MDR6225987.1"/>
    <property type="molecule type" value="Genomic_DNA"/>
</dbReference>
<dbReference type="Pfam" id="PF02597">
    <property type="entry name" value="ThiS"/>
    <property type="match status" value="1"/>
</dbReference>
<dbReference type="Proteomes" id="UP001185012">
    <property type="component" value="Unassembled WGS sequence"/>
</dbReference>
<evidence type="ECO:0000313" key="2">
    <source>
        <dbReference type="Proteomes" id="UP001185012"/>
    </source>
</evidence>
<proteinExistence type="predicted"/>
<sequence>MMVTFSANGQLRDALDTHELTLDLPMRASLTEATLFLSKRLDQETKKLLIEEEAIRKGILMVVNDEMVMDYHTPLHEGDRVNILMPMAGG</sequence>
<protein>
    <submittedName>
        <fullName evidence="1">Molybdopterin converting factor small subunit</fullName>
    </submittedName>
</protein>
<dbReference type="InterPro" id="IPR003749">
    <property type="entry name" value="ThiS/MoaD-like"/>
</dbReference>
<dbReference type="CDD" id="cd17040">
    <property type="entry name" value="Ubl_MoaD_like"/>
    <property type="match status" value="1"/>
</dbReference>
<dbReference type="Gene3D" id="3.10.20.30">
    <property type="match status" value="1"/>
</dbReference>